<dbReference type="OrthoDB" id="8904098at2759"/>
<dbReference type="Proteomes" id="UP000825935">
    <property type="component" value="Chromosome 4"/>
</dbReference>
<dbReference type="GO" id="GO:0016020">
    <property type="term" value="C:membrane"/>
    <property type="evidence" value="ECO:0007669"/>
    <property type="project" value="UniProtKB-SubCell"/>
</dbReference>
<evidence type="ECO:0000256" key="2">
    <source>
        <dbReference type="ARBA" id="ARBA00005982"/>
    </source>
</evidence>
<feature type="transmembrane region" description="Helical" evidence="6">
    <location>
        <begin position="117"/>
        <end position="137"/>
    </location>
</feature>
<keyword evidence="4 6" id="KW-1133">Transmembrane helix</keyword>
<dbReference type="InterPro" id="IPR000109">
    <property type="entry name" value="POT_fam"/>
</dbReference>
<protein>
    <submittedName>
        <fullName evidence="7">Uncharacterized protein</fullName>
    </submittedName>
</protein>
<feature type="transmembrane region" description="Helical" evidence="6">
    <location>
        <begin position="387"/>
        <end position="409"/>
    </location>
</feature>
<dbReference type="PROSITE" id="PS01022">
    <property type="entry name" value="PTR2_1"/>
    <property type="match status" value="1"/>
</dbReference>
<comment type="caution">
    <text evidence="7">The sequence shown here is derived from an EMBL/GenBank/DDBJ whole genome shotgun (WGS) entry which is preliminary data.</text>
</comment>
<feature type="transmembrane region" description="Helical" evidence="6">
    <location>
        <begin position="230"/>
        <end position="253"/>
    </location>
</feature>
<gene>
    <name evidence="7" type="ORF">KP509_04G071700</name>
</gene>
<evidence type="ECO:0000256" key="3">
    <source>
        <dbReference type="ARBA" id="ARBA00022692"/>
    </source>
</evidence>
<feature type="transmembrane region" description="Helical" evidence="6">
    <location>
        <begin position="57"/>
        <end position="76"/>
    </location>
</feature>
<feature type="transmembrane region" description="Helical" evidence="6">
    <location>
        <begin position="429"/>
        <end position="450"/>
    </location>
</feature>
<dbReference type="GO" id="GO:0006857">
    <property type="term" value="P:oligopeptide transport"/>
    <property type="evidence" value="ECO:0007669"/>
    <property type="project" value="InterPro"/>
</dbReference>
<dbReference type="InterPro" id="IPR018456">
    <property type="entry name" value="PTR2_symporter_CS"/>
</dbReference>
<reference evidence="7" key="1">
    <citation type="submission" date="2021-08" db="EMBL/GenBank/DDBJ databases">
        <title>WGS assembly of Ceratopteris richardii.</title>
        <authorList>
            <person name="Marchant D.B."/>
            <person name="Chen G."/>
            <person name="Jenkins J."/>
            <person name="Shu S."/>
            <person name="Leebens-Mack J."/>
            <person name="Grimwood J."/>
            <person name="Schmutz J."/>
            <person name="Soltis P."/>
            <person name="Soltis D."/>
            <person name="Chen Z.-H."/>
        </authorList>
    </citation>
    <scope>NUCLEOTIDE SEQUENCE</scope>
    <source>
        <strain evidence="7">Whitten #5841</strain>
        <tissue evidence="7">Leaf</tissue>
    </source>
</reference>
<comment type="subcellular location">
    <subcellularLocation>
        <location evidence="1">Membrane</location>
        <topology evidence="1">Multi-pass membrane protein</topology>
    </subcellularLocation>
</comment>
<evidence type="ECO:0000256" key="5">
    <source>
        <dbReference type="ARBA" id="ARBA00023136"/>
    </source>
</evidence>
<organism evidence="7 8">
    <name type="scientific">Ceratopteris richardii</name>
    <name type="common">Triangle waterfern</name>
    <dbReference type="NCBI Taxonomy" id="49495"/>
    <lineage>
        <taxon>Eukaryota</taxon>
        <taxon>Viridiplantae</taxon>
        <taxon>Streptophyta</taxon>
        <taxon>Embryophyta</taxon>
        <taxon>Tracheophyta</taxon>
        <taxon>Polypodiopsida</taxon>
        <taxon>Polypodiidae</taxon>
        <taxon>Polypodiales</taxon>
        <taxon>Pteridineae</taxon>
        <taxon>Pteridaceae</taxon>
        <taxon>Parkerioideae</taxon>
        <taxon>Ceratopteris</taxon>
    </lineage>
</organism>
<evidence type="ECO:0000256" key="6">
    <source>
        <dbReference type="SAM" id="Phobius"/>
    </source>
</evidence>
<comment type="similarity">
    <text evidence="2">Belongs to the major facilitator superfamily. Proton-dependent oligopeptide transporter (POT/PTR) (TC 2.A.17) family.</text>
</comment>
<feature type="transmembrane region" description="Helical" evidence="6">
    <location>
        <begin position="88"/>
        <end position="111"/>
    </location>
</feature>
<dbReference type="Gene3D" id="1.20.1250.20">
    <property type="entry name" value="MFS general substrate transporter like domains"/>
    <property type="match status" value="1"/>
</dbReference>
<accession>A0A8T2V131</accession>
<dbReference type="AlphaFoldDB" id="A0A8T2V131"/>
<evidence type="ECO:0000313" key="7">
    <source>
        <dbReference type="EMBL" id="KAH7439673.1"/>
    </source>
</evidence>
<proteinExistence type="inferred from homology"/>
<dbReference type="PANTHER" id="PTHR11654">
    <property type="entry name" value="OLIGOPEPTIDE TRANSPORTER-RELATED"/>
    <property type="match status" value="1"/>
</dbReference>
<keyword evidence="3 6" id="KW-0812">Transmembrane</keyword>
<name>A0A8T2V131_CERRI</name>
<dbReference type="OMA" id="AMWYKPQ"/>
<dbReference type="InterPro" id="IPR036259">
    <property type="entry name" value="MFS_trans_sf"/>
</dbReference>
<dbReference type="GO" id="GO:0022857">
    <property type="term" value="F:transmembrane transporter activity"/>
    <property type="evidence" value="ECO:0007669"/>
    <property type="project" value="InterPro"/>
</dbReference>
<keyword evidence="5 6" id="KW-0472">Membrane</keyword>
<keyword evidence="8" id="KW-1185">Reference proteome</keyword>
<evidence type="ECO:0000256" key="1">
    <source>
        <dbReference type="ARBA" id="ARBA00004141"/>
    </source>
</evidence>
<evidence type="ECO:0000256" key="4">
    <source>
        <dbReference type="ARBA" id="ARBA00022989"/>
    </source>
</evidence>
<feature type="transmembrane region" description="Helical" evidence="6">
    <location>
        <begin position="558"/>
        <end position="582"/>
    </location>
</feature>
<dbReference type="Pfam" id="PF00854">
    <property type="entry name" value="PTR2"/>
    <property type="match status" value="1"/>
</dbReference>
<dbReference type="EMBL" id="CM035409">
    <property type="protein sequence ID" value="KAH7439673.1"/>
    <property type="molecule type" value="Genomic_DNA"/>
</dbReference>
<evidence type="ECO:0000313" key="8">
    <source>
        <dbReference type="Proteomes" id="UP000825935"/>
    </source>
</evidence>
<sequence length="593" mass="66020">MDAKVIAHLPGTTTDVLSALELGRHFNEREASCCFSFRKGIATGGWRAAILVMGVEFLERLATLGIGFNLVIYLNSRMHLPLATSANVVTNFLGTSFIMCLLGGLVADTFLGRFRTVAVGASIQLIGILLIVLSATLPKIRPPTCEGTTCDSPSTHQVAILYAALYIIALGTGGLKSCVSGLGADQFDEENDQGRKMMQSFFNWFGMAVSSASVLAATMMAYIQDNVSYGVGYLLSLSCISGSFLLVMIASPLLHHKPASGSPIILIYNIFLAAWRNRKIRHPLTRTSDIICCQQKDFDEKIEAIRTNQFLFLDKAALNVNCKQNPDMKDCIEWNISTLQEVEDVKMFLRLLPILATTITFWTCNAQMITFSTQQASTLDRRLGRHFSIPAASLTVFVQLGCLMTLSIYEKLLIPLIRRWRRNEYGVTSLQRIGIGLMLSSSSLLIASLVEKKRLRIAKQFNHSTDAAWLPMSVFYLIPQYWLVGMGDAFGYVGQLEFFYRESPTRMRSLGSGLSLSSISLGFFFSSTLVDVVNRFSRNAANEGWLTNDLNTSRLDNFYLFVASCSILSLLAYLVCSQWYVYRDQWAIHQNKN</sequence>
<feature type="transmembrane region" description="Helical" evidence="6">
    <location>
        <begin position="202"/>
        <end position="223"/>
    </location>
</feature>
<feature type="transmembrane region" description="Helical" evidence="6">
    <location>
        <begin position="158"/>
        <end position="182"/>
    </location>
</feature>
<dbReference type="SUPFAM" id="SSF103473">
    <property type="entry name" value="MFS general substrate transporter"/>
    <property type="match status" value="1"/>
</dbReference>
<feature type="transmembrane region" description="Helical" evidence="6">
    <location>
        <begin position="510"/>
        <end position="530"/>
    </location>
</feature>